<keyword evidence="2" id="KW-1185">Reference proteome</keyword>
<dbReference type="AlphaFoldDB" id="A0AAN9Z0I1"/>
<name>A0AAN9Z0I1_9ORTH</name>
<organism evidence="1 2">
    <name type="scientific">Gryllus longicercus</name>
    <dbReference type="NCBI Taxonomy" id="2509291"/>
    <lineage>
        <taxon>Eukaryota</taxon>
        <taxon>Metazoa</taxon>
        <taxon>Ecdysozoa</taxon>
        <taxon>Arthropoda</taxon>
        <taxon>Hexapoda</taxon>
        <taxon>Insecta</taxon>
        <taxon>Pterygota</taxon>
        <taxon>Neoptera</taxon>
        <taxon>Polyneoptera</taxon>
        <taxon>Orthoptera</taxon>
        <taxon>Ensifera</taxon>
        <taxon>Gryllidea</taxon>
        <taxon>Grylloidea</taxon>
        <taxon>Gryllidae</taxon>
        <taxon>Gryllinae</taxon>
        <taxon>Gryllus</taxon>
    </lineage>
</organism>
<evidence type="ECO:0000313" key="2">
    <source>
        <dbReference type="Proteomes" id="UP001378592"/>
    </source>
</evidence>
<evidence type="ECO:0000313" key="1">
    <source>
        <dbReference type="EMBL" id="KAK7791618.1"/>
    </source>
</evidence>
<gene>
    <name evidence="1" type="ORF">R5R35_014689</name>
</gene>
<accession>A0AAN9Z0I1</accession>
<sequence length="107" mass="12326">MAASECDKEAVYLQKFVRELGFKDLAEIVIYCDNKSALSLAENPTFHNRSKHIAIRHHFVRDLLKNKILSLKYVSTENQIADFLTKGLTKKKHQWCTEKTGLKSIDC</sequence>
<dbReference type="EMBL" id="JAZDUA010000516">
    <property type="protein sequence ID" value="KAK7791618.1"/>
    <property type="molecule type" value="Genomic_DNA"/>
</dbReference>
<dbReference type="PANTHER" id="PTHR11439">
    <property type="entry name" value="GAG-POL-RELATED RETROTRANSPOSON"/>
    <property type="match status" value="1"/>
</dbReference>
<protein>
    <recommendedName>
        <fullName evidence="3">Retrovirus-related Pol polyprotein from transposon TNT 1-94</fullName>
    </recommendedName>
</protein>
<dbReference type="Proteomes" id="UP001378592">
    <property type="component" value="Unassembled WGS sequence"/>
</dbReference>
<comment type="caution">
    <text evidence="1">The sequence shown here is derived from an EMBL/GenBank/DDBJ whole genome shotgun (WGS) entry which is preliminary data.</text>
</comment>
<dbReference type="PANTHER" id="PTHR11439:SF483">
    <property type="entry name" value="PEPTIDE SYNTHASE GLIP-LIKE, PUTATIVE (AFU_ORTHOLOGUE AFUA_3G12920)-RELATED"/>
    <property type="match status" value="1"/>
</dbReference>
<reference evidence="1 2" key="1">
    <citation type="submission" date="2024-03" db="EMBL/GenBank/DDBJ databases">
        <title>The genome assembly and annotation of the cricket Gryllus longicercus Weissman &amp; Gray.</title>
        <authorList>
            <person name="Szrajer S."/>
            <person name="Gray D."/>
            <person name="Ylla G."/>
        </authorList>
    </citation>
    <scope>NUCLEOTIDE SEQUENCE [LARGE SCALE GENOMIC DNA]</scope>
    <source>
        <strain evidence="1">DAG 2021-001</strain>
        <tissue evidence="1">Whole body minus gut</tissue>
    </source>
</reference>
<evidence type="ECO:0008006" key="3">
    <source>
        <dbReference type="Google" id="ProtNLM"/>
    </source>
</evidence>
<proteinExistence type="predicted"/>
<dbReference type="CDD" id="cd09272">
    <property type="entry name" value="RNase_HI_RT_Ty1"/>
    <property type="match status" value="1"/>
</dbReference>